<dbReference type="EMBL" id="FP103042">
    <property type="protein sequence ID" value="CAX23195.1"/>
    <property type="molecule type" value="Genomic_DNA"/>
</dbReference>
<organism evidence="2 3">
    <name type="scientific">Methylorubrum extorquens (strain DSM 6343 / CIP 106787 / DM4)</name>
    <name type="common">Methylobacterium extorquens</name>
    <dbReference type="NCBI Taxonomy" id="661410"/>
    <lineage>
        <taxon>Bacteria</taxon>
        <taxon>Pseudomonadati</taxon>
        <taxon>Pseudomonadota</taxon>
        <taxon>Alphaproteobacteria</taxon>
        <taxon>Hyphomicrobiales</taxon>
        <taxon>Methylobacteriaceae</taxon>
        <taxon>Methylorubrum</taxon>
    </lineage>
</organism>
<dbReference type="AlphaFoldDB" id="C7CGU5"/>
<evidence type="ECO:0000313" key="3">
    <source>
        <dbReference type="Proteomes" id="UP000008070"/>
    </source>
</evidence>
<feature type="region of interest" description="Disordered" evidence="1">
    <location>
        <begin position="47"/>
        <end position="111"/>
    </location>
</feature>
<dbReference type="Proteomes" id="UP000008070">
    <property type="component" value="Chromosome"/>
</dbReference>
<reference evidence="3" key="1">
    <citation type="journal article" date="2009" name="PLoS ONE">
        <title>Methylobacterium genome sequences: a reference blueprint to investigate microbial metabolism of C1 compounds from natural and industrial sources.</title>
        <authorList>
            <person name="Vuilleumier S."/>
            <person name="Chistoserdova L."/>
            <person name="Lee M.-C."/>
            <person name="Bringel F."/>
            <person name="Lajus A."/>
            <person name="Zhou Y."/>
            <person name="Gourion B."/>
            <person name="Barbe V."/>
            <person name="Chang J."/>
            <person name="Cruveiller S."/>
            <person name="Dossat C."/>
            <person name="Gillett W."/>
            <person name="Gruffaz C."/>
            <person name="Haugen E."/>
            <person name="Hourcade E."/>
            <person name="Levy R."/>
            <person name="Mangenot S."/>
            <person name="Muller E."/>
            <person name="Nadalig T."/>
            <person name="Pagni M."/>
            <person name="Penny C."/>
            <person name="Peyraud R."/>
            <person name="Robinson D.G."/>
            <person name="Roche D."/>
            <person name="Rouy Z."/>
            <person name="Saenampechek C."/>
            <person name="Salvignol G."/>
            <person name="Vallenet D."/>
            <person name="Wu Z."/>
            <person name="Marx C.J."/>
            <person name="Vorholt J.A."/>
            <person name="Olson M.V."/>
            <person name="Kaul R."/>
            <person name="Weissenbach J."/>
            <person name="Medigue C."/>
            <person name="Lidstrom M.E."/>
        </authorList>
    </citation>
    <scope>NUCLEOTIDE SEQUENCE [LARGE SCALE GENOMIC DNA]</scope>
    <source>
        <strain evidence="3">DSM 6343 / CIP 106787 / DM4</strain>
    </source>
</reference>
<dbReference type="KEGG" id="mdi:METDI1599"/>
<evidence type="ECO:0000256" key="1">
    <source>
        <dbReference type="SAM" id="MobiDB-lite"/>
    </source>
</evidence>
<dbReference type="HOGENOM" id="CLU_2155362_0_0_5"/>
<accession>C7CGU5</accession>
<feature type="compositionally biased region" description="Basic residues" evidence="1">
    <location>
        <begin position="71"/>
        <end position="87"/>
    </location>
</feature>
<evidence type="ECO:0000313" key="2">
    <source>
        <dbReference type="EMBL" id="CAX23195.1"/>
    </source>
</evidence>
<sequence>MPLGPPSRVRPRHSVLPVQSLVSVLNPAKARIVIETLVKGGCRARLSRRHQGLRPRPLQPALRRRDDAGRNRPRRRATRRPERRRAVPPRGQAEHGTGRESGCCLRGSSWF</sequence>
<proteinExistence type="predicted"/>
<name>C7CGU5_METED</name>
<gene>
    <name evidence="2" type="ORF">METD_I1599</name>
</gene>
<protein>
    <submittedName>
        <fullName evidence="2">Uncharacterized protein</fullName>
    </submittedName>
</protein>